<dbReference type="PANTHER" id="PTHR46640:SF1">
    <property type="entry name" value="FUNGAL LIPASE-LIKE DOMAIN-CONTAINING PROTEIN-RELATED"/>
    <property type="match status" value="1"/>
</dbReference>
<dbReference type="Pfam" id="PF01764">
    <property type="entry name" value="Lipase_3"/>
    <property type="match status" value="1"/>
</dbReference>
<dbReference type="PANTHER" id="PTHR46640">
    <property type="entry name" value="TRIACYLGLYCEROL LIPASE, PUTATIVE (AFU_ORTHOLOGUE AFUA_6G06510)-RELATED"/>
    <property type="match status" value="1"/>
</dbReference>
<dbReference type="EMBL" id="LM652729">
    <property type="protein sequence ID" value="CDX09895.1"/>
    <property type="molecule type" value="Genomic_DNA"/>
</dbReference>
<dbReference type="CDD" id="cd00519">
    <property type="entry name" value="Lipase_3"/>
    <property type="match status" value="1"/>
</dbReference>
<sequence length="372" mass="40449">MKLSTALLSLCLLGGVSAAPTLGDATKISVVNGFQVAEFIGEDGTEKIVFTDLLNSTWAAPDLSGLTRSLLGYPEDSGDAEDSDLEERAPVAKALTQETYNYLEKQVKLANIAYCGGTSQLISPFVCAYQCKEFPTVELVTTWDTDGLNVSPAVAGYLAIDHESKEFILGFRGSKTLKDWLVNLNTIRVPVNKKYAPCKGCEVHLGFYNAYKATLGIFESTLTYLRSKHPEYRLNVVGHSLGGAVALLVATDFKQRGYDTQLTTFGQPIVGNTKFANHIDNLWFGTQAESSTGQFHRVTHRNDIVPLVPFWLGYSQTAGEIFIGAPNLAPPLDSLRVCEGRNSRECLNGNSILGLLELSAHTEYFVALGGDC</sequence>
<name>A0A078BMS8_9ASCO</name>
<evidence type="ECO:0000256" key="3">
    <source>
        <dbReference type="ARBA" id="ARBA00022801"/>
    </source>
</evidence>
<dbReference type="SUPFAM" id="SSF53474">
    <property type="entry name" value="alpha/beta-Hydrolases"/>
    <property type="match status" value="1"/>
</dbReference>
<evidence type="ECO:0000313" key="6">
    <source>
        <dbReference type="EMBL" id="CDX09895.1"/>
    </source>
</evidence>
<feature type="signal peptide" evidence="4">
    <location>
        <begin position="1"/>
        <end position="18"/>
    </location>
</feature>
<dbReference type="AlphaFoldDB" id="A0A078BMS8"/>
<dbReference type="InterPro" id="IPR029058">
    <property type="entry name" value="AB_hydrolase_fold"/>
</dbReference>
<dbReference type="GO" id="GO:0004806">
    <property type="term" value="F:triacylglycerol lipase activity"/>
    <property type="evidence" value="ECO:0007669"/>
    <property type="project" value="UniProtKB-EC"/>
</dbReference>
<dbReference type="EC" id="3.1.1.3" evidence="1"/>
<dbReference type="InterPro" id="IPR051299">
    <property type="entry name" value="AB_hydrolase_lip/est"/>
</dbReference>
<keyword evidence="2 4" id="KW-0732">Signal</keyword>
<accession>A0A078BMS8</accession>
<reference evidence="6" key="1">
    <citation type="submission" date="2014-06" db="EMBL/GenBank/DDBJ databases">
        <title>Evolutionary genomics: an efficient tool to explore enzyme diversity and guide their engineering.</title>
        <authorList>
            <person name="Meunchan M."/>
            <person name="Michely S."/>
            <person name="Devillers H."/>
            <person name="Nicaud J.-M."/>
            <person name="Marty A."/>
            <person name="Neuveglise C."/>
        </authorList>
    </citation>
    <scope>NUCLEOTIDE SEQUENCE</scope>
    <source>
        <strain evidence="6">CBS 10151</strain>
    </source>
</reference>
<evidence type="ECO:0000256" key="2">
    <source>
        <dbReference type="ARBA" id="ARBA00022729"/>
    </source>
</evidence>
<evidence type="ECO:0000256" key="1">
    <source>
        <dbReference type="ARBA" id="ARBA00013279"/>
    </source>
</evidence>
<protein>
    <recommendedName>
        <fullName evidence="1">triacylglycerol lipase</fullName>
        <ecNumber evidence="1">3.1.1.3</ecNumber>
    </recommendedName>
</protein>
<evidence type="ECO:0000256" key="4">
    <source>
        <dbReference type="SAM" id="SignalP"/>
    </source>
</evidence>
<dbReference type="InterPro" id="IPR002921">
    <property type="entry name" value="Fungal_lipase-type"/>
</dbReference>
<gene>
    <name evidence="6" type="primary">LIP5</name>
</gene>
<feature type="chain" id="PRO_5001730342" description="triacylglycerol lipase" evidence="4">
    <location>
        <begin position="19"/>
        <end position="372"/>
    </location>
</feature>
<dbReference type="Gene3D" id="3.40.50.1820">
    <property type="entry name" value="alpha/beta hydrolase"/>
    <property type="match status" value="1"/>
</dbReference>
<evidence type="ECO:0000259" key="5">
    <source>
        <dbReference type="Pfam" id="PF01764"/>
    </source>
</evidence>
<dbReference type="GO" id="GO:0006629">
    <property type="term" value="P:lipid metabolic process"/>
    <property type="evidence" value="ECO:0007669"/>
    <property type="project" value="InterPro"/>
</dbReference>
<keyword evidence="3" id="KW-0378">Hydrolase</keyword>
<feature type="domain" description="Fungal lipase-type" evidence="5">
    <location>
        <begin position="169"/>
        <end position="311"/>
    </location>
</feature>
<organism evidence="6">
    <name type="scientific">Yarrowia alimentaria</name>
    <dbReference type="NCBI Taxonomy" id="479092"/>
    <lineage>
        <taxon>Eukaryota</taxon>
        <taxon>Fungi</taxon>
        <taxon>Dikarya</taxon>
        <taxon>Ascomycota</taxon>
        <taxon>Saccharomycotina</taxon>
        <taxon>Dipodascomycetes</taxon>
        <taxon>Dipodascales</taxon>
        <taxon>Dipodascales incertae sedis</taxon>
        <taxon>Yarrowia</taxon>
    </lineage>
</organism>
<proteinExistence type="predicted"/>